<evidence type="ECO:0000313" key="2">
    <source>
        <dbReference type="Proteomes" id="UP000762676"/>
    </source>
</evidence>
<comment type="caution">
    <text evidence="1">The sequence shown here is derived from an EMBL/GenBank/DDBJ whole genome shotgun (WGS) entry which is preliminary data.</text>
</comment>
<protein>
    <recommendedName>
        <fullName evidence="3">Isopenicillin N synthase-like Fe(2+) 2OG dioxygenase domain-containing protein</fullName>
    </recommendedName>
</protein>
<reference evidence="1 2" key="1">
    <citation type="journal article" date="2021" name="Elife">
        <title>Chloroplast acquisition without the gene transfer in kleptoplastic sea slugs, Plakobranchus ocellatus.</title>
        <authorList>
            <person name="Maeda T."/>
            <person name="Takahashi S."/>
            <person name="Yoshida T."/>
            <person name="Shimamura S."/>
            <person name="Takaki Y."/>
            <person name="Nagai Y."/>
            <person name="Toyoda A."/>
            <person name="Suzuki Y."/>
            <person name="Arimoto A."/>
            <person name="Ishii H."/>
            <person name="Satoh N."/>
            <person name="Nishiyama T."/>
            <person name="Hasebe M."/>
            <person name="Maruyama T."/>
            <person name="Minagawa J."/>
            <person name="Obokata J."/>
            <person name="Shigenobu S."/>
        </authorList>
    </citation>
    <scope>NUCLEOTIDE SEQUENCE [LARGE SCALE GENOMIC DNA]</scope>
</reference>
<dbReference type="Proteomes" id="UP000762676">
    <property type="component" value="Unassembled WGS sequence"/>
</dbReference>
<sequence length="157" mass="17182">MKSARSGKYDGCGRVVHPNEVIASLVLMLEWGRSLSCCHRVVTLRAGPPRTACAYNFGRTSFATSTTTAARACPKVPPLWALYLRMACSSKYFGKNLRACRVVPFVVYTLMASVTLLPPVARFTTFHTKIYVPSASISSVPKPMTPKTAHRCGPRTV</sequence>
<keyword evidence="2" id="KW-1185">Reference proteome</keyword>
<organism evidence="1 2">
    <name type="scientific">Elysia marginata</name>
    <dbReference type="NCBI Taxonomy" id="1093978"/>
    <lineage>
        <taxon>Eukaryota</taxon>
        <taxon>Metazoa</taxon>
        <taxon>Spiralia</taxon>
        <taxon>Lophotrochozoa</taxon>
        <taxon>Mollusca</taxon>
        <taxon>Gastropoda</taxon>
        <taxon>Heterobranchia</taxon>
        <taxon>Euthyneura</taxon>
        <taxon>Panpulmonata</taxon>
        <taxon>Sacoglossa</taxon>
        <taxon>Placobranchoidea</taxon>
        <taxon>Plakobranchidae</taxon>
        <taxon>Elysia</taxon>
    </lineage>
</organism>
<accession>A0AAV4GLX2</accession>
<name>A0AAV4GLX2_9GAST</name>
<gene>
    <name evidence="1" type="ORF">ElyMa_006052600</name>
</gene>
<evidence type="ECO:0008006" key="3">
    <source>
        <dbReference type="Google" id="ProtNLM"/>
    </source>
</evidence>
<dbReference type="EMBL" id="BMAT01012127">
    <property type="protein sequence ID" value="GFR86449.1"/>
    <property type="molecule type" value="Genomic_DNA"/>
</dbReference>
<evidence type="ECO:0000313" key="1">
    <source>
        <dbReference type="EMBL" id="GFR86449.1"/>
    </source>
</evidence>
<proteinExistence type="predicted"/>
<dbReference type="AlphaFoldDB" id="A0AAV4GLX2"/>